<dbReference type="PANTHER" id="PTHR43777:SF1">
    <property type="entry name" value="MOLYBDENUM COFACTOR CYTIDYLYLTRANSFERASE"/>
    <property type="match status" value="1"/>
</dbReference>
<dbReference type="RefSeq" id="WP_093794570.1">
    <property type="nucleotide sequence ID" value="NZ_CP155571.1"/>
</dbReference>
<keyword evidence="2" id="KW-0548">Nucleotidyltransferase</keyword>
<evidence type="ECO:0000313" key="3">
    <source>
        <dbReference type="Proteomes" id="UP000216052"/>
    </source>
</evidence>
<dbReference type="Pfam" id="PF12804">
    <property type="entry name" value="NTP_transf_3"/>
    <property type="match status" value="1"/>
</dbReference>
<dbReference type="InterPro" id="IPR029044">
    <property type="entry name" value="Nucleotide-diphossugar_trans"/>
</dbReference>
<dbReference type="GO" id="GO:0061603">
    <property type="term" value="F:molybdenum cofactor guanylyltransferase activity"/>
    <property type="evidence" value="ECO:0007669"/>
    <property type="project" value="UniProtKB-EC"/>
</dbReference>
<sequence length="369" mass="41629">MGKIAAIILAAGYSSRMGLYKPLLPLASSLVLENSILNFYKAGIDDVRVVIGYKADLLKNVLERWHTKAIVNRNYDRGMYSSVQAGVLSLTPETEAFFVLPADYPFVTCDTIQKMIEVFRGSPYDVIYPVFNEKKGHPPLISSTLRPDILESEPQDGLREILGRTQKNVELPVDDAGIMLDLDSEDDYRKILPASLAHYPCRSECEKILQTYNVSNQVLRHTREVARVAGIISEYLNSRGFYIHLGLVMASALLHDIAKGEKYHPQKGQQIIASLDYPEVAEVIATHMDLPAIYRDTINEHAVVYLADKMVREDKIVSLTARMTDRMAYCTNNAIARKSIIRRLETAINIQKNIESKLNVNFNELFNYG</sequence>
<dbReference type="CDD" id="cd04182">
    <property type="entry name" value="GT_2_like_f"/>
    <property type="match status" value="1"/>
</dbReference>
<dbReference type="Gene3D" id="1.10.3210.10">
    <property type="entry name" value="Hypothetical protein af1432"/>
    <property type="match status" value="1"/>
</dbReference>
<dbReference type="SMART" id="SM00471">
    <property type="entry name" value="HDc"/>
    <property type="match status" value="1"/>
</dbReference>
<dbReference type="SUPFAM" id="SSF53448">
    <property type="entry name" value="Nucleotide-diphospho-sugar transferases"/>
    <property type="match status" value="1"/>
</dbReference>
<evidence type="ECO:0000313" key="2">
    <source>
        <dbReference type="EMBL" id="XFO71692.1"/>
    </source>
</evidence>
<dbReference type="InterPro" id="IPR025877">
    <property type="entry name" value="MobA-like_NTP_Trfase"/>
</dbReference>
<evidence type="ECO:0000259" key="1">
    <source>
        <dbReference type="SMART" id="SM00471"/>
    </source>
</evidence>
<dbReference type="CDD" id="cd00077">
    <property type="entry name" value="HDc"/>
    <property type="match status" value="1"/>
</dbReference>
<dbReference type="PANTHER" id="PTHR43777">
    <property type="entry name" value="MOLYBDENUM COFACTOR CYTIDYLYLTRANSFERASE"/>
    <property type="match status" value="1"/>
</dbReference>
<dbReference type="EC" id="2.7.7.77" evidence="2"/>
<dbReference type="InterPro" id="IPR054703">
    <property type="entry name" value="Mop-rel"/>
</dbReference>
<dbReference type="InterPro" id="IPR006674">
    <property type="entry name" value="HD_domain"/>
</dbReference>
<dbReference type="Proteomes" id="UP000216052">
    <property type="component" value="Chromosome"/>
</dbReference>
<organism evidence="2 3">
    <name type="scientific">Sporomusa acidovorans (strain ATCC 49682 / DSM 3132 / Mol)</name>
    <dbReference type="NCBI Taxonomy" id="1123286"/>
    <lineage>
        <taxon>Bacteria</taxon>
        <taxon>Bacillati</taxon>
        <taxon>Bacillota</taxon>
        <taxon>Negativicutes</taxon>
        <taxon>Selenomonadales</taxon>
        <taxon>Sporomusaceae</taxon>
        <taxon>Sporomusa</taxon>
    </lineage>
</organism>
<dbReference type="Pfam" id="PF01966">
    <property type="entry name" value="HD"/>
    <property type="match status" value="1"/>
</dbReference>
<reference evidence="2" key="1">
    <citation type="submission" date="2024-05" db="EMBL/GenBank/DDBJ databases">
        <title>Isolation and characterization of Sporomusa carbonis sp. nov., a carboxydotrophic hydrogenogen in the genus of Sporomusa isolated from a charcoal burning pile.</title>
        <authorList>
            <person name="Boeer T."/>
            <person name="Rosenbaum F."/>
            <person name="Eysell L."/>
            <person name="Mueller V."/>
            <person name="Daniel R."/>
            <person name="Poehlein A."/>
        </authorList>
    </citation>
    <scope>NUCLEOTIDE SEQUENCE [LARGE SCALE GENOMIC DNA]</scope>
    <source>
        <strain evidence="2">DSM 3132</strain>
    </source>
</reference>
<gene>
    <name evidence="2" type="primary">mobA_3</name>
    <name evidence="2" type="ORF">SPACI_017260</name>
</gene>
<dbReference type="Gene3D" id="3.90.550.10">
    <property type="entry name" value="Spore Coat Polysaccharide Biosynthesis Protein SpsA, Chain A"/>
    <property type="match status" value="1"/>
</dbReference>
<dbReference type="NCBIfam" id="NF045665">
    <property type="entry name" value="NTPtran_DVU1551"/>
    <property type="match status" value="1"/>
</dbReference>
<dbReference type="SUPFAM" id="SSF109604">
    <property type="entry name" value="HD-domain/PDEase-like"/>
    <property type="match status" value="1"/>
</dbReference>
<name>A0ABZ3J057_SPOA4</name>
<feature type="domain" description="HD/PDEase" evidence="1">
    <location>
        <begin position="214"/>
        <end position="339"/>
    </location>
</feature>
<keyword evidence="3" id="KW-1185">Reference proteome</keyword>
<accession>A0ABZ3J057</accession>
<dbReference type="InterPro" id="IPR003607">
    <property type="entry name" value="HD/PDEase_dom"/>
</dbReference>
<protein>
    <submittedName>
        <fullName evidence="2">Molybdenum cofactor guanylyltransferase</fullName>
        <ecNumber evidence="2">2.7.7.77</ecNumber>
    </submittedName>
</protein>
<keyword evidence="2" id="KW-0808">Transferase</keyword>
<proteinExistence type="predicted"/>
<dbReference type="EMBL" id="CP155571">
    <property type="protein sequence ID" value="XFO71692.1"/>
    <property type="molecule type" value="Genomic_DNA"/>
</dbReference>